<feature type="domain" description="Glycosyl transferase family 25" evidence="1">
    <location>
        <begin position="438"/>
        <end position="567"/>
    </location>
</feature>
<dbReference type="Gene3D" id="3.40.50.12580">
    <property type="match status" value="1"/>
</dbReference>
<reference evidence="2 3" key="1">
    <citation type="submission" date="2011-10" db="EMBL/GenBank/DDBJ databases">
        <title>Complete sequence of chromosome of Pseudomonas stutzeri RCH2.</title>
        <authorList>
            <consortium name="US DOE Joint Genome Institute"/>
            <person name="Lucas S."/>
            <person name="Han J."/>
            <person name="Lapidus A."/>
            <person name="Cheng J.-F."/>
            <person name="Goodwin L."/>
            <person name="Pitluck S."/>
            <person name="Peters L."/>
            <person name="Ovchinnikova G."/>
            <person name="Zeytun A."/>
            <person name="Lu M."/>
            <person name="Detter J.C."/>
            <person name="Han C."/>
            <person name="Tapia R."/>
            <person name="Land M."/>
            <person name="Hauser L."/>
            <person name="Kyrpides N."/>
            <person name="Ivanova N."/>
            <person name="Pagani I."/>
            <person name="Chakraborty R."/>
            <person name="Arkin A."/>
            <person name="Dehal P."/>
            <person name="Wall J."/>
            <person name="Hazen T."/>
            <person name="Woyke T."/>
        </authorList>
    </citation>
    <scope>NUCLEOTIDE SEQUENCE [LARGE SCALE GENOMIC DNA]</scope>
    <source>
        <strain evidence="2 3">RCH2</strain>
    </source>
</reference>
<keyword evidence="2" id="KW-0808">Transferase</keyword>
<dbReference type="InterPro" id="IPR002654">
    <property type="entry name" value="Glyco_trans_25"/>
</dbReference>
<dbReference type="GO" id="GO:0016740">
    <property type="term" value="F:transferase activity"/>
    <property type="evidence" value="ECO:0007669"/>
    <property type="project" value="UniProtKB-KW"/>
</dbReference>
<dbReference type="InterPro" id="IPR043148">
    <property type="entry name" value="TagF_C"/>
</dbReference>
<dbReference type="AlphaFoldDB" id="L0GEC0"/>
<dbReference type="eggNOG" id="COG0438">
    <property type="taxonomic scope" value="Bacteria"/>
</dbReference>
<dbReference type="HOGENOM" id="CLU_408186_0_0_6"/>
<gene>
    <name evidence="2" type="ORF">Psest_0461</name>
</gene>
<evidence type="ECO:0000313" key="3">
    <source>
        <dbReference type="Proteomes" id="UP000010820"/>
    </source>
</evidence>
<dbReference type="RefSeq" id="WP_015275453.1">
    <property type="nucleotide sequence ID" value="NC_019936.1"/>
</dbReference>
<dbReference type="EMBL" id="CP003071">
    <property type="protein sequence ID" value="AGA85068.1"/>
    <property type="molecule type" value="Genomic_DNA"/>
</dbReference>
<dbReference type="KEGG" id="psh:Psest_0461"/>
<accession>L0GEC0</accession>
<organism evidence="2 3">
    <name type="scientific">Stutzerimonas stutzeri RCH2</name>
    <dbReference type="NCBI Taxonomy" id="644801"/>
    <lineage>
        <taxon>Bacteria</taxon>
        <taxon>Pseudomonadati</taxon>
        <taxon>Pseudomonadota</taxon>
        <taxon>Gammaproteobacteria</taxon>
        <taxon>Pseudomonadales</taxon>
        <taxon>Pseudomonadaceae</taxon>
        <taxon>Stutzerimonas</taxon>
    </lineage>
</organism>
<dbReference type="eggNOG" id="COG3306">
    <property type="taxonomic scope" value="Bacteria"/>
</dbReference>
<dbReference type="SUPFAM" id="SSF53756">
    <property type="entry name" value="UDP-Glycosyltransferase/glycogen phosphorylase"/>
    <property type="match status" value="1"/>
</dbReference>
<proteinExistence type="predicted"/>
<evidence type="ECO:0000313" key="2">
    <source>
        <dbReference type="EMBL" id="AGA85068.1"/>
    </source>
</evidence>
<evidence type="ECO:0000259" key="1">
    <source>
        <dbReference type="Pfam" id="PF01755"/>
    </source>
</evidence>
<dbReference type="Pfam" id="PF01755">
    <property type="entry name" value="Glyco_transf_25"/>
    <property type="match status" value="1"/>
</dbReference>
<dbReference type="STRING" id="644801.Psest_0461"/>
<sequence>MQDAVANPWAAKARALDRYRWLQLRERHGLLGSALRFAREALGDWWFGVRAKRRLGSSIATEPCDFLMLQSAPKVIAFQRKKLLIEGLRGRGHSLVETALQAPKTILRKRLLKSPPHAVPTRYFGIAAYAEWLAEHHQPRILLNDRNGSLYAPFLRLALNARGSLLVHLAHATTVESSRRLGMNDYDYYFLFGQSSLEALQARALRFGSSTAVPAGSHMIDSTYDLPPADPSLRTLLILGVGPDKEKEAGYQATYVLLRDWVSVHPEYQVLVKAHPRSQVPFWRQAAAKLPNLWVLPKESTLADALAQTSLVVNIMSNAVIEAALARRPILYVNAGDDVDIFSQQRFLGNRVSNLEQLSSALERMAGDYAGAVERADRFAEYHLAQGSKGLSNCLTLLEQLLAGQGCEGSELSELLACEAGLRGMQQRSGMEGSCFERAYVINLDHRQDRWLQTVKSLQAVGIVAERFPAVDVARLKAEGDQPSQALREFLARVDGASDAAEHKLMATWACMRSHLAVIRTAKARGLDSVLILEDDCDFEPYSHAVLKGVAKQLCGRSWQMLYLGGTLKKGSQCVELSENLMSVSRVRLAHAYMVHRSLYDRILEEAPASGLPMDWYYSERLQADVKVCMIKPDLAYQRLFDISDIEQVERRPKLKTRRAIKRWFATLRYGRD</sequence>
<name>L0GEC0_STUST</name>
<dbReference type="Proteomes" id="UP000010820">
    <property type="component" value="Chromosome"/>
</dbReference>
<dbReference type="PATRIC" id="fig|644801.3.peg.461"/>
<dbReference type="CDD" id="cd06532">
    <property type="entry name" value="Glyco_transf_25"/>
    <property type="match status" value="1"/>
</dbReference>
<protein>
    <submittedName>
        <fullName evidence="2">Glycosyltransferase involved in LPS biosynthesis</fullName>
    </submittedName>
</protein>